<dbReference type="InterPro" id="IPR003313">
    <property type="entry name" value="AraC-bd"/>
</dbReference>
<comment type="caution">
    <text evidence="5">The sequence shown here is derived from an EMBL/GenBank/DDBJ whole genome shotgun (WGS) entry which is preliminary data.</text>
</comment>
<dbReference type="SUPFAM" id="SSF46689">
    <property type="entry name" value="Homeodomain-like"/>
    <property type="match status" value="2"/>
</dbReference>
<dbReference type="Gene3D" id="1.10.10.60">
    <property type="entry name" value="Homeodomain-like"/>
    <property type="match status" value="2"/>
</dbReference>
<evidence type="ECO:0000256" key="1">
    <source>
        <dbReference type="ARBA" id="ARBA00023015"/>
    </source>
</evidence>
<dbReference type="EMBL" id="PGLQ01000004">
    <property type="protein sequence ID" value="PJM78786.1"/>
    <property type="molecule type" value="Genomic_DNA"/>
</dbReference>
<dbReference type="Pfam" id="PF12833">
    <property type="entry name" value="HTH_18"/>
    <property type="match status" value="1"/>
</dbReference>
<evidence type="ECO:0000256" key="3">
    <source>
        <dbReference type="ARBA" id="ARBA00023163"/>
    </source>
</evidence>
<dbReference type="GO" id="GO:0043565">
    <property type="term" value="F:sequence-specific DNA binding"/>
    <property type="evidence" value="ECO:0007669"/>
    <property type="project" value="InterPro"/>
</dbReference>
<evidence type="ECO:0000256" key="2">
    <source>
        <dbReference type="ARBA" id="ARBA00023125"/>
    </source>
</evidence>
<dbReference type="InterPro" id="IPR014710">
    <property type="entry name" value="RmlC-like_jellyroll"/>
</dbReference>
<dbReference type="Pfam" id="PF02311">
    <property type="entry name" value="AraC_binding"/>
    <property type="match status" value="1"/>
</dbReference>
<dbReference type="InterPro" id="IPR018060">
    <property type="entry name" value="HTH_AraC"/>
</dbReference>
<keyword evidence="2" id="KW-0238">DNA-binding</keyword>
<dbReference type="InterPro" id="IPR050204">
    <property type="entry name" value="AraC_XylS_family_regulators"/>
</dbReference>
<proteinExistence type="predicted"/>
<dbReference type="SUPFAM" id="SSF51182">
    <property type="entry name" value="RmlC-like cupins"/>
    <property type="match status" value="1"/>
</dbReference>
<organism evidence="5 6">
    <name type="scientific">Bifidobacterium scaligerum</name>
    <dbReference type="NCBI Taxonomy" id="2052656"/>
    <lineage>
        <taxon>Bacteria</taxon>
        <taxon>Bacillati</taxon>
        <taxon>Actinomycetota</taxon>
        <taxon>Actinomycetes</taxon>
        <taxon>Bifidobacteriales</taxon>
        <taxon>Bifidobacteriaceae</taxon>
        <taxon>Bifidobacterium</taxon>
    </lineage>
</organism>
<dbReference type="Proteomes" id="UP000228755">
    <property type="component" value="Unassembled WGS sequence"/>
</dbReference>
<dbReference type="OrthoDB" id="9799345at2"/>
<evidence type="ECO:0000313" key="5">
    <source>
        <dbReference type="EMBL" id="PJM78786.1"/>
    </source>
</evidence>
<dbReference type="PANTHER" id="PTHR46796:SF2">
    <property type="entry name" value="TRANSCRIPTIONAL REGULATORY PROTEIN"/>
    <property type="match status" value="1"/>
</dbReference>
<dbReference type="PRINTS" id="PR00032">
    <property type="entry name" value="HTHARAC"/>
</dbReference>
<evidence type="ECO:0000259" key="4">
    <source>
        <dbReference type="PROSITE" id="PS01124"/>
    </source>
</evidence>
<name>A0A2M9HPP5_9BIFI</name>
<dbReference type="InterPro" id="IPR020449">
    <property type="entry name" value="Tscrpt_reg_AraC-type_HTH"/>
</dbReference>
<dbReference type="CDD" id="cd02208">
    <property type="entry name" value="cupin_RmlC-like"/>
    <property type="match status" value="1"/>
</dbReference>
<evidence type="ECO:0000313" key="6">
    <source>
        <dbReference type="Proteomes" id="UP000228755"/>
    </source>
</evidence>
<accession>A0A2M9HPP5</accession>
<dbReference type="PROSITE" id="PS01124">
    <property type="entry name" value="HTH_ARAC_FAMILY_2"/>
    <property type="match status" value="1"/>
</dbReference>
<protein>
    <recommendedName>
        <fullName evidence="4">HTH araC/xylS-type domain-containing protein</fullName>
    </recommendedName>
</protein>
<reference evidence="5 6" key="1">
    <citation type="submission" date="2017-11" db="EMBL/GenBank/DDBJ databases">
        <title>Draft genome sequences of strains TRE 1, TRE D, TRE H and TRI 7, isolated from tamarins, belonging to four potential novel Bifidobacterium species.</title>
        <authorList>
            <person name="Mattarelli P."/>
            <person name="Modesto M."/>
            <person name="Bonetti A."/>
            <person name="Puglisi E."/>
            <person name="Morelli L."/>
        </authorList>
    </citation>
    <scope>NUCLEOTIDE SEQUENCE [LARGE SCALE GENOMIC DNA]</scope>
    <source>
        <strain evidence="6">TRED</strain>
    </source>
</reference>
<dbReference type="Gene3D" id="2.60.120.10">
    <property type="entry name" value="Jelly Rolls"/>
    <property type="match status" value="1"/>
</dbReference>
<gene>
    <name evidence="5" type="ORF">CUU80_07395</name>
</gene>
<keyword evidence="6" id="KW-1185">Reference proteome</keyword>
<keyword evidence="3" id="KW-0804">Transcription</keyword>
<feature type="domain" description="HTH araC/xylS-type" evidence="4">
    <location>
        <begin position="261"/>
        <end position="359"/>
    </location>
</feature>
<keyword evidence="1" id="KW-0805">Transcription regulation</keyword>
<dbReference type="AlphaFoldDB" id="A0A2M9HPP5"/>
<dbReference type="InterPro" id="IPR011051">
    <property type="entry name" value="RmlC_Cupin_sf"/>
</dbReference>
<dbReference type="PANTHER" id="PTHR46796">
    <property type="entry name" value="HTH-TYPE TRANSCRIPTIONAL ACTIVATOR RHAS-RELATED"/>
    <property type="match status" value="1"/>
</dbReference>
<dbReference type="GO" id="GO:0003700">
    <property type="term" value="F:DNA-binding transcription factor activity"/>
    <property type="evidence" value="ECO:0007669"/>
    <property type="project" value="InterPro"/>
</dbReference>
<sequence length="372" mass="42131">MCTMRLIPDLICHHQNNGQFSLLLNQKMQLYFHHCCKGKESTMPAEPAPSRPPHVLSLAAKDAANTLNKAVPVNDDYLEDIRYDDPSIPIHFCVDYFDTLIGHEINIHWHTDFEFAFMLKGACDYHLHGTSNTIRLQQGDGIFVNSKMLHSADHPTPGAVMSCLTVSPLFFSGQPAGTIYLDHVLPVSSKPFAGLRLTTERDAVMLREIRALTAVGRHDPMRALDYMTHMATLWKELLWTLSTRDIPEAPSVEQRREQRMRVMLVFIQQHYGEPIDLNDIAASASVSRTECYRLFKTHTGSSPVDYLLSYRLRQATAKLVSDDDSITHVARICGFANASYFGKRFREHFALSPGIYRKQYGDRDSSDSSAVR</sequence>
<dbReference type="InterPro" id="IPR009057">
    <property type="entry name" value="Homeodomain-like_sf"/>
</dbReference>
<dbReference type="SMART" id="SM00342">
    <property type="entry name" value="HTH_ARAC"/>
    <property type="match status" value="1"/>
</dbReference>